<evidence type="ECO:0000256" key="1">
    <source>
        <dbReference type="ARBA" id="ARBA00022801"/>
    </source>
</evidence>
<protein>
    <submittedName>
        <fullName evidence="4">Sialate O-acetylesterase</fullName>
    </submittedName>
</protein>
<keyword evidence="1" id="KW-0378">Hydrolase</keyword>
<dbReference type="EMBL" id="WHPF01000006">
    <property type="protein sequence ID" value="NNV55823.1"/>
    <property type="molecule type" value="Genomic_DNA"/>
</dbReference>
<dbReference type="PANTHER" id="PTHR22901">
    <property type="entry name" value="SIALATE O-ACETYLESTERASE"/>
    <property type="match status" value="1"/>
</dbReference>
<evidence type="ECO:0000256" key="2">
    <source>
        <dbReference type="SAM" id="SignalP"/>
    </source>
</evidence>
<proteinExistence type="predicted"/>
<evidence type="ECO:0000313" key="5">
    <source>
        <dbReference type="Proteomes" id="UP000598971"/>
    </source>
</evidence>
<dbReference type="Proteomes" id="UP000598971">
    <property type="component" value="Unassembled WGS sequence"/>
</dbReference>
<feature type="domain" description="Sialate O-acetylesterase" evidence="3">
    <location>
        <begin position="112"/>
        <end position="379"/>
    </location>
</feature>
<accession>A0A8J8FFE4</accession>
<dbReference type="RefSeq" id="WP_171607753.1">
    <property type="nucleotide sequence ID" value="NZ_WHPF01000006.1"/>
</dbReference>
<dbReference type="InterPro" id="IPR005181">
    <property type="entry name" value="SASA"/>
</dbReference>
<dbReference type="PANTHER" id="PTHR22901:SF0">
    <property type="entry name" value="SIALATE O-ACETYLESTERASE"/>
    <property type="match status" value="1"/>
</dbReference>
<keyword evidence="2" id="KW-0732">Signal</keyword>
<dbReference type="InterPro" id="IPR013783">
    <property type="entry name" value="Ig-like_fold"/>
</dbReference>
<dbReference type="SUPFAM" id="SSF52266">
    <property type="entry name" value="SGNH hydrolase"/>
    <property type="match status" value="1"/>
</dbReference>
<dbReference type="GO" id="GO:0005975">
    <property type="term" value="P:carbohydrate metabolic process"/>
    <property type="evidence" value="ECO:0007669"/>
    <property type="project" value="TreeGrafter"/>
</dbReference>
<dbReference type="Gene3D" id="3.40.50.1110">
    <property type="entry name" value="SGNH hydrolase"/>
    <property type="match status" value="1"/>
</dbReference>
<dbReference type="InterPro" id="IPR036514">
    <property type="entry name" value="SGNH_hydro_sf"/>
</dbReference>
<reference evidence="4" key="1">
    <citation type="submission" date="2019-10" db="EMBL/GenBank/DDBJ databases">
        <title>Draft genome sequence of Panacibacter sp. KCS-6.</title>
        <authorList>
            <person name="Yim K.J."/>
        </authorList>
    </citation>
    <scope>NUCLEOTIDE SEQUENCE</scope>
    <source>
        <strain evidence="4">KCS-6</strain>
    </source>
</reference>
<dbReference type="InterPro" id="IPR039329">
    <property type="entry name" value="SIAE"/>
</dbReference>
<evidence type="ECO:0000259" key="3">
    <source>
        <dbReference type="Pfam" id="PF03629"/>
    </source>
</evidence>
<feature type="signal peptide" evidence="2">
    <location>
        <begin position="1"/>
        <end position="20"/>
    </location>
</feature>
<dbReference type="Pfam" id="PF03629">
    <property type="entry name" value="SASA"/>
    <property type="match status" value="1"/>
</dbReference>
<keyword evidence="5" id="KW-1185">Reference proteome</keyword>
<sequence>MKKYLVSFLLFLMPALFLQAQTGLQLGNGLQSSMVIQQAKPMIYWGTATMGTEIHIKPDWSKKLYTAKAGADGNWQVSIEVPAVAENNYTPHTIEVYTNTEKQVLSDVLIGEVWLCSGQSNMDMELKPFLPWLQGVMDYEKEIAAANYPQIRLWDIKSDFKKMPVERCKGDWKICTPDNAKDFSAVAYYFGRELMNRLHVPVGLITSSIGATTCQAWTSRETLAADEALNKILYAYDTSAAAREPLDSVVTFEKLTRPTLLYNSMIYPLRNISLKGFLWYQGESNKDNQDIYARLCGAMIGNWRSLFNQGDLPFYYVQVAPYNWQLNDSTAYNYALFRDAQKDVLKVKNTGMVVTMDIADPADIHPRQKKEVGERLAWNALSKTYHVKNVQFLGPVFKGYSVSGATVKVSFEAGSIGAGLQTNDAAAPRHFYIAGEDKKFYYADAKIVNNQVVLTSEKVKKPVAVRYAYTNYPVTNFGNTDGLPAVPFRTDNW</sequence>
<feature type="chain" id="PRO_5035180833" evidence="2">
    <location>
        <begin position="21"/>
        <end position="493"/>
    </location>
</feature>
<gene>
    <name evidence="4" type="ORF">GD597_10160</name>
</gene>
<organism evidence="4 5">
    <name type="scientific">Limnovirga soli</name>
    <dbReference type="NCBI Taxonomy" id="2656915"/>
    <lineage>
        <taxon>Bacteria</taxon>
        <taxon>Pseudomonadati</taxon>
        <taxon>Bacteroidota</taxon>
        <taxon>Chitinophagia</taxon>
        <taxon>Chitinophagales</taxon>
        <taxon>Chitinophagaceae</taxon>
        <taxon>Limnovirga</taxon>
    </lineage>
</organism>
<dbReference type="AlphaFoldDB" id="A0A8J8FFE4"/>
<comment type="caution">
    <text evidence="4">The sequence shown here is derived from an EMBL/GenBank/DDBJ whole genome shotgun (WGS) entry which is preliminary data.</text>
</comment>
<dbReference type="Gene3D" id="2.60.40.10">
    <property type="entry name" value="Immunoglobulins"/>
    <property type="match status" value="1"/>
</dbReference>
<evidence type="ECO:0000313" key="4">
    <source>
        <dbReference type="EMBL" id="NNV55823.1"/>
    </source>
</evidence>
<name>A0A8J8FFE4_9BACT</name>
<dbReference type="GO" id="GO:0001681">
    <property type="term" value="F:sialate O-acetylesterase activity"/>
    <property type="evidence" value="ECO:0007669"/>
    <property type="project" value="InterPro"/>
</dbReference>